<name>A0A1F6V8D6_9PROT</name>
<dbReference type="InterPro" id="IPR051267">
    <property type="entry name" value="STEAP_metalloreductase"/>
</dbReference>
<reference evidence="3 4" key="1">
    <citation type="journal article" date="2016" name="Nat. Commun.">
        <title>Thousands of microbial genomes shed light on interconnected biogeochemical processes in an aquifer system.</title>
        <authorList>
            <person name="Anantharaman K."/>
            <person name="Brown C.T."/>
            <person name="Hug L.A."/>
            <person name="Sharon I."/>
            <person name="Castelle C.J."/>
            <person name="Probst A.J."/>
            <person name="Thomas B.C."/>
            <person name="Singh A."/>
            <person name="Wilkins M.J."/>
            <person name="Karaoz U."/>
            <person name="Brodie E.L."/>
            <person name="Williams K.H."/>
            <person name="Hubbard S.S."/>
            <person name="Banfield J.F."/>
        </authorList>
    </citation>
    <scope>NUCLEOTIDE SEQUENCE [LARGE SCALE GENOMIC DNA]</scope>
</reference>
<protein>
    <recommendedName>
        <fullName evidence="2">Pyrroline-5-carboxylate reductase catalytic N-terminal domain-containing protein</fullName>
    </recommendedName>
</protein>
<accession>A0A1F6V8D6</accession>
<proteinExistence type="predicted"/>
<keyword evidence="1" id="KW-0560">Oxidoreductase</keyword>
<dbReference type="SUPFAM" id="SSF51735">
    <property type="entry name" value="NAD(P)-binding Rossmann-fold domains"/>
    <property type="match status" value="1"/>
</dbReference>
<sequence>MAGTVAAALALDALPLAVRTASAGTGKIKIGIVGSGKVGSALGGVWVKVGHEVMFSSRHIEQDKALAAKLGPNARAGTPREAAAFGEVLMISVPYRALPEVGKDLADLLKDKVVIDTCNPFVSRDGDIATWAREKGAGLASAELLPGARIVRAFNAIGSARMGTAHEEPGRIGMPIAGDDAQAIAVASRLIRDIGYEPVLVGGLAMGKHLMPGTPLAGERTPEEIRKIAATLN</sequence>
<evidence type="ECO:0000256" key="1">
    <source>
        <dbReference type="ARBA" id="ARBA00023002"/>
    </source>
</evidence>
<dbReference type="EMBL" id="MFSP01000099">
    <property type="protein sequence ID" value="OGI65961.1"/>
    <property type="molecule type" value="Genomic_DNA"/>
</dbReference>
<dbReference type="GO" id="GO:0016491">
    <property type="term" value="F:oxidoreductase activity"/>
    <property type="evidence" value="ECO:0007669"/>
    <property type="project" value="UniProtKB-KW"/>
</dbReference>
<dbReference type="Pfam" id="PF03807">
    <property type="entry name" value="F420_oxidored"/>
    <property type="match status" value="1"/>
</dbReference>
<evidence type="ECO:0000313" key="4">
    <source>
        <dbReference type="Proteomes" id="UP000179076"/>
    </source>
</evidence>
<evidence type="ECO:0000259" key="2">
    <source>
        <dbReference type="Pfam" id="PF03807"/>
    </source>
</evidence>
<dbReference type="PANTHER" id="PTHR14239">
    <property type="entry name" value="DUDULIN-RELATED"/>
    <property type="match status" value="1"/>
</dbReference>
<dbReference type="Proteomes" id="UP000179076">
    <property type="component" value="Unassembled WGS sequence"/>
</dbReference>
<dbReference type="Gene3D" id="3.40.50.720">
    <property type="entry name" value="NAD(P)-binding Rossmann-like Domain"/>
    <property type="match status" value="1"/>
</dbReference>
<dbReference type="InterPro" id="IPR036291">
    <property type="entry name" value="NAD(P)-bd_dom_sf"/>
</dbReference>
<dbReference type="InterPro" id="IPR028939">
    <property type="entry name" value="P5C_Rdtase_cat_N"/>
</dbReference>
<organism evidence="3 4">
    <name type="scientific">Candidatus Muproteobacteria bacterium RBG_16_60_9</name>
    <dbReference type="NCBI Taxonomy" id="1817755"/>
    <lineage>
        <taxon>Bacteria</taxon>
        <taxon>Pseudomonadati</taxon>
        <taxon>Pseudomonadota</taxon>
        <taxon>Candidatus Muproteobacteria</taxon>
    </lineage>
</organism>
<evidence type="ECO:0000313" key="3">
    <source>
        <dbReference type="EMBL" id="OGI65961.1"/>
    </source>
</evidence>
<dbReference type="AlphaFoldDB" id="A0A1F6V8D6"/>
<feature type="domain" description="Pyrroline-5-carboxylate reductase catalytic N-terminal" evidence="2">
    <location>
        <begin position="29"/>
        <end position="120"/>
    </location>
</feature>
<gene>
    <name evidence="3" type="ORF">A2W18_00150</name>
</gene>
<dbReference type="PANTHER" id="PTHR14239:SF10">
    <property type="entry name" value="REDUCTASE"/>
    <property type="match status" value="1"/>
</dbReference>
<comment type="caution">
    <text evidence="3">The sequence shown here is derived from an EMBL/GenBank/DDBJ whole genome shotgun (WGS) entry which is preliminary data.</text>
</comment>